<protein>
    <submittedName>
        <fullName evidence="2">Uncharacterized protein</fullName>
    </submittedName>
</protein>
<feature type="transmembrane region" description="Helical" evidence="1">
    <location>
        <begin position="6"/>
        <end position="26"/>
    </location>
</feature>
<dbReference type="AlphaFoldDB" id="A0A553GUC2"/>
<dbReference type="EMBL" id="VJOY01000020">
    <property type="protein sequence ID" value="TRX73081.1"/>
    <property type="molecule type" value="Genomic_DNA"/>
</dbReference>
<dbReference type="Proteomes" id="UP000315235">
    <property type="component" value="Unassembled WGS sequence"/>
</dbReference>
<keyword evidence="1" id="KW-1133">Transmembrane helix</keyword>
<keyword evidence="3" id="KW-1185">Reference proteome</keyword>
<reference evidence="2 3" key="1">
    <citation type="submission" date="2019-07" db="EMBL/GenBank/DDBJ databases">
        <title>Pseudomonas mangiferae sp. nov., isolated from bark of mango tree in Thailand.</title>
        <authorList>
            <person name="Srisuk N."/>
            <person name="Anurat P."/>
        </authorList>
    </citation>
    <scope>NUCLEOTIDE SEQUENCE [LARGE SCALE GENOMIC DNA]</scope>
    <source>
        <strain evidence="2 3">DMKU_BBB3-04</strain>
    </source>
</reference>
<evidence type="ECO:0000256" key="1">
    <source>
        <dbReference type="SAM" id="Phobius"/>
    </source>
</evidence>
<evidence type="ECO:0000313" key="3">
    <source>
        <dbReference type="Proteomes" id="UP000315235"/>
    </source>
</evidence>
<proteinExistence type="predicted"/>
<dbReference type="RefSeq" id="WP_143490053.1">
    <property type="nucleotide sequence ID" value="NZ_VJOY01000020.1"/>
</dbReference>
<organism evidence="2 3">
    <name type="scientific">Pseudomonas mangiferae</name>
    <dbReference type="NCBI Taxonomy" id="2593654"/>
    <lineage>
        <taxon>Bacteria</taxon>
        <taxon>Pseudomonadati</taxon>
        <taxon>Pseudomonadota</taxon>
        <taxon>Gammaproteobacteria</taxon>
        <taxon>Pseudomonadales</taxon>
        <taxon>Pseudomonadaceae</taxon>
        <taxon>Pseudomonas</taxon>
    </lineage>
</organism>
<dbReference type="OrthoDB" id="9953807at2"/>
<gene>
    <name evidence="2" type="ORF">FM069_19330</name>
</gene>
<accession>A0A553GUC2</accession>
<evidence type="ECO:0000313" key="2">
    <source>
        <dbReference type="EMBL" id="TRX73081.1"/>
    </source>
</evidence>
<comment type="caution">
    <text evidence="2">The sequence shown here is derived from an EMBL/GenBank/DDBJ whole genome shotgun (WGS) entry which is preliminary data.</text>
</comment>
<keyword evidence="1" id="KW-0472">Membrane</keyword>
<sequence>MDFLKLLKGCIFTIFLAFFLGVWILFEAPKSSGVADLKRLEEEFVKIHPPAYSYQSGEKHASSKVSSGLVQQFYLTKMAEVDVKDFYEKQLLANGWRESPIESLTEWTYCKGRLRAEISPQAKPSGYTFSISWFSQNTSGCP</sequence>
<keyword evidence="1" id="KW-0812">Transmembrane</keyword>
<name>A0A553GUC2_9PSED</name>